<evidence type="ECO:0000313" key="2">
    <source>
        <dbReference type="EMBL" id="KAG2180116.1"/>
    </source>
</evidence>
<keyword evidence="1" id="KW-0175">Coiled coil</keyword>
<name>A0A8H7PU32_MORIS</name>
<reference evidence="2" key="1">
    <citation type="submission" date="2020-12" db="EMBL/GenBank/DDBJ databases">
        <title>Metabolic potential, ecology and presence of endohyphal bacteria is reflected in genomic diversity of Mucoromycotina.</title>
        <authorList>
            <person name="Muszewska A."/>
            <person name="Okrasinska A."/>
            <person name="Steczkiewicz K."/>
            <person name="Drgas O."/>
            <person name="Orlowska M."/>
            <person name="Perlinska-Lenart U."/>
            <person name="Aleksandrzak-Piekarczyk T."/>
            <person name="Szatraj K."/>
            <person name="Zielenkiewicz U."/>
            <person name="Pilsyk S."/>
            <person name="Malc E."/>
            <person name="Mieczkowski P."/>
            <person name="Kruszewska J.S."/>
            <person name="Biernat P."/>
            <person name="Pawlowska J."/>
        </authorList>
    </citation>
    <scope>NUCLEOTIDE SEQUENCE</scope>
    <source>
        <strain evidence="2">WA0000067209</strain>
    </source>
</reference>
<proteinExistence type="predicted"/>
<evidence type="ECO:0000256" key="1">
    <source>
        <dbReference type="SAM" id="Coils"/>
    </source>
</evidence>
<dbReference type="AlphaFoldDB" id="A0A8H7PU32"/>
<keyword evidence="3" id="KW-1185">Reference proteome</keyword>
<evidence type="ECO:0008006" key="4">
    <source>
        <dbReference type="Google" id="ProtNLM"/>
    </source>
</evidence>
<dbReference type="OrthoDB" id="2261617at2759"/>
<sequence length="269" mass="30614">MTLTATTSTPATLRSTKVIEQLNEKLTLLLKELGTSKTQLQTSQEAKESNEASAKQFLESNTKLRKEIQIIMQTLESKQQILDATRASTADKELQVKRLRDEALLSRKQLEELASKEKELLEARDSAIENTHRSEREHLILQEAYGSMQHKYQNDIQQLQHDLEELQNEYINFTVNSEKSMKIVQNQFQQIIDSRDELVNEVDRLGASLAGAHNLFAEKTSDQAQQLRKEISSYLTESEYIAKDVAGCRDEVNGLIMRVRNYANNGSAA</sequence>
<organism evidence="2 3">
    <name type="scientific">Mortierella isabellina</name>
    <name type="common">Filamentous fungus</name>
    <name type="synonym">Umbelopsis isabellina</name>
    <dbReference type="NCBI Taxonomy" id="91625"/>
    <lineage>
        <taxon>Eukaryota</taxon>
        <taxon>Fungi</taxon>
        <taxon>Fungi incertae sedis</taxon>
        <taxon>Mucoromycota</taxon>
        <taxon>Mucoromycotina</taxon>
        <taxon>Umbelopsidomycetes</taxon>
        <taxon>Umbelopsidales</taxon>
        <taxon>Umbelopsidaceae</taxon>
        <taxon>Umbelopsis</taxon>
    </lineage>
</organism>
<evidence type="ECO:0000313" key="3">
    <source>
        <dbReference type="Proteomes" id="UP000654370"/>
    </source>
</evidence>
<comment type="caution">
    <text evidence="2">The sequence shown here is derived from an EMBL/GenBank/DDBJ whole genome shotgun (WGS) entry which is preliminary data.</text>
</comment>
<feature type="coiled-coil region" evidence="1">
    <location>
        <begin position="96"/>
        <end position="176"/>
    </location>
</feature>
<gene>
    <name evidence="2" type="ORF">INT43_003904</name>
</gene>
<dbReference type="Proteomes" id="UP000654370">
    <property type="component" value="Unassembled WGS sequence"/>
</dbReference>
<accession>A0A8H7PU32</accession>
<protein>
    <recommendedName>
        <fullName evidence="4">SWI5-dependent HO expression protein 3</fullName>
    </recommendedName>
</protein>
<dbReference type="EMBL" id="JAEPQZ010000006">
    <property type="protein sequence ID" value="KAG2180116.1"/>
    <property type="molecule type" value="Genomic_DNA"/>
</dbReference>